<evidence type="ECO:0000256" key="4">
    <source>
        <dbReference type="ARBA" id="ARBA00012483"/>
    </source>
</evidence>
<evidence type="ECO:0000256" key="1">
    <source>
        <dbReference type="ARBA" id="ARBA00000900"/>
    </source>
</evidence>
<feature type="transmembrane region" description="Helical" evidence="10">
    <location>
        <begin position="876"/>
        <end position="895"/>
    </location>
</feature>
<keyword evidence="11" id="KW-0732">Signal</keyword>
<keyword evidence="5" id="KW-0808">Transferase</keyword>
<keyword evidence="15" id="KW-1185">Reference proteome</keyword>
<feature type="transmembrane region" description="Helical" evidence="10">
    <location>
        <begin position="714"/>
        <end position="733"/>
    </location>
</feature>
<evidence type="ECO:0000256" key="9">
    <source>
        <dbReference type="ARBA" id="ARBA00023136"/>
    </source>
</evidence>
<feature type="domain" description="DUF2921" evidence="13">
    <location>
        <begin position="442"/>
        <end position="614"/>
    </location>
</feature>
<protein>
    <recommendedName>
        <fullName evidence="4">RING-type E3 ubiquitin transferase</fullName>
        <ecNumber evidence="4">2.3.2.27</ecNumber>
    </recommendedName>
</protein>
<evidence type="ECO:0000256" key="7">
    <source>
        <dbReference type="ARBA" id="ARBA00022786"/>
    </source>
</evidence>
<comment type="pathway">
    <text evidence="3">Protein modification; protein ubiquitination.</text>
</comment>
<dbReference type="Gramene" id="CDO99539">
    <property type="protein sequence ID" value="CDO99539"/>
    <property type="gene ID" value="GSCOC_T00029166001"/>
</dbReference>
<feature type="transmembrane region" description="Helical" evidence="10">
    <location>
        <begin position="754"/>
        <end position="773"/>
    </location>
</feature>
<gene>
    <name evidence="14" type="ORF">GSCOC_T00029166001</name>
</gene>
<dbReference type="PhylomeDB" id="A0A068TU97"/>
<feature type="domain" description="DUF2921" evidence="13">
    <location>
        <begin position="332"/>
        <end position="410"/>
    </location>
</feature>
<feature type="chain" id="PRO_5001654266" description="RING-type E3 ubiquitin transferase" evidence="11">
    <location>
        <begin position="38"/>
        <end position="926"/>
    </location>
</feature>
<evidence type="ECO:0000259" key="12">
    <source>
        <dbReference type="Pfam" id="PF11145"/>
    </source>
</evidence>
<accession>A0A068TU97</accession>
<organism evidence="14 15">
    <name type="scientific">Coffea canephora</name>
    <name type="common">Robusta coffee</name>
    <dbReference type="NCBI Taxonomy" id="49390"/>
    <lineage>
        <taxon>Eukaryota</taxon>
        <taxon>Viridiplantae</taxon>
        <taxon>Streptophyta</taxon>
        <taxon>Embryophyta</taxon>
        <taxon>Tracheophyta</taxon>
        <taxon>Spermatophyta</taxon>
        <taxon>Magnoliopsida</taxon>
        <taxon>eudicotyledons</taxon>
        <taxon>Gunneridae</taxon>
        <taxon>Pentapetalae</taxon>
        <taxon>asterids</taxon>
        <taxon>lamiids</taxon>
        <taxon>Gentianales</taxon>
        <taxon>Rubiaceae</taxon>
        <taxon>Ixoroideae</taxon>
        <taxon>Gardenieae complex</taxon>
        <taxon>Bertiereae - Coffeeae clade</taxon>
        <taxon>Coffeeae</taxon>
        <taxon>Coffea</taxon>
    </lineage>
</organism>
<evidence type="ECO:0000259" key="13">
    <source>
        <dbReference type="Pfam" id="PF25333"/>
    </source>
</evidence>
<feature type="transmembrane region" description="Helical" evidence="10">
    <location>
        <begin position="637"/>
        <end position="658"/>
    </location>
</feature>
<proteinExistence type="predicted"/>
<sequence length="926" mass="104359">MESSGPLLFLFPKCLINPFLLPFLFLLFLSIPSITSANPQIIYSEYCNDVVRESSPSSTQPLTEDPIKLTISNARFTFSSGKHDEPHPSMYNFPKKLRFTTRSAQRTQNDGVFKVDGGVDLRGFRLQGHISNHNRRGLRIVVYRPHRTPVDPFYVDDEVHDFYLSGFWNSTSGKLCMVGSGEERRYRSLFAVFKVNYPNASSIFNSYVNGTLELLTVDSKLVGSLNVLGLNSRGYVYKLINKEIEKNVFQRFDDLSNGSLGLRGTDQVCQLIGRARFLDLDYKSNCESVNCDVIHGGKGDNALPSSMTFDKIECLENGYVRYLLQFGTAQMKLSSEPNETLVAEGKWDGAKKRLDMVACRTVDGQGTVGDCSIRLSLRFPMVLSVRQRNSLVGEIWSSRSPNESGYFGRVEFGSRTRRVMRPVGVRYEYTEIENAKTSCAGKTKHDGGKGGKFPNALSRDMGFVMSVRNQKGESVSGYTSPLFMGNKHFSQDGAFGEGESTGQVSYSQGNLVNISYELVFRPLRGLNISRELPSFSSLRISAEGIYDSNLGHLCMVGCLYVPLPYVKFGRNSSLDCEILVDIQYHELNAKVGKVVNGTIQSKRMKSDPLYFEPLEIVSRSLYKSQAKESLWTMDLEMTMVLVSNTLACIFVGLQLVYVQKHPKMLPLISVLMLTVVTLAHMIPLLLNFEALFLSNRNRQNVYLGSDGWLEVNEVLVRVITMVAFLLEFRLLQLTWSAKAKDESRKTLCISEKKAFFLCLPLYLGGGLIAWFAHPSSTSHGKALSFLPDYKPHPQRQSFWGDLKSFAGLIRDGFLFPQVLFNLFCDTRERALAPSFYVGTTLVRLLPHVYDLYRAHSSVLFSLNKIYANPRLDYYSTAWDIIICGVGLLLAFLIFLQQTFGGRFLLPKRFRQNLVYERAPVVNADTE</sequence>
<reference evidence="15" key="1">
    <citation type="journal article" date="2014" name="Science">
        <title>The coffee genome provides insight into the convergent evolution of caffeine biosynthesis.</title>
        <authorList>
            <person name="Denoeud F."/>
            <person name="Carretero-Paulet L."/>
            <person name="Dereeper A."/>
            <person name="Droc G."/>
            <person name="Guyot R."/>
            <person name="Pietrella M."/>
            <person name="Zheng C."/>
            <person name="Alberti A."/>
            <person name="Anthony F."/>
            <person name="Aprea G."/>
            <person name="Aury J.M."/>
            <person name="Bento P."/>
            <person name="Bernard M."/>
            <person name="Bocs S."/>
            <person name="Campa C."/>
            <person name="Cenci A."/>
            <person name="Combes M.C."/>
            <person name="Crouzillat D."/>
            <person name="Da Silva C."/>
            <person name="Daddiego L."/>
            <person name="De Bellis F."/>
            <person name="Dussert S."/>
            <person name="Garsmeur O."/>
            <person name="Gayraud T."/>
            <person name="Guignon V."/>
            <person name="Jahn K."/>
            <person name="Jamilloux V."/>
            <person name="Joet T."/>
            <person name="Labadie K."/>
            <person name="Lan T."/>
            <person name="Leclercq J."/>
            <person name="Lepelley M."/>
            <person name="Leroy T."/>
            <person name="Li L.T."/>
            <person name="Librado P."/>
            <person name="Lopez L."/>
            <person name="Munoz A."/>
            <person name="Noel B."/>
            <person name="Pallavicini A."/>
            <person name="Perrotta G."/>
            <person name="Poncet V."/>
            <person name="Pot D."/>
            <person name="Priyono X."/>
            <person name="Rigoreau M."/>
            <person name="Rouard M."/>
            <person name="Rozas J."/>
            <person name="Tranchant-Dubreuil C."/>
            <person name="VanBuren R."/>
            <person name="Zhang Q."/>
            <person name="Andrade A.C."/>
            <person name="Argout X."/>
            <person name="Bertrand B."/>
            <person name="de Kochko A."/>
            <person name="Graziosi G."/>
            <person name="Henry R.J."/>
            <person name="Jayarama X."/>
            <person name="Ming R."/>
            <person name="Nagai C."/>
            <person name="Rounsley S."/>
            <person name="Sankoff D."/>
            <person name="Giuliano G."/>
            <person name="Albert V.A."/>
            <person name="Wincker P."/>
            <person name="Lashermes P."/>
        </authorList>
    </citation>
    <scope>NUCLEOTIDE SEQUENCE [LARGE SCALE GENOMIC DNA]</scope>
    <source>
        <strain evidence="15">cv. DH200-94</strain>
    </source>
</reference>
<dbReference type="InParanoid" id="A0A068TU97"/>
<feature type="transmembrane region" description="Helical" evidence="10">
    <location>
        <begin position="670"/>
        <end position="694"/>
    </location>
</feature>
<feature type="domain" description="SWEET-like" evidence="12">
    <location>
        <begin position="625"/>
        <end position="909"/>
    </location>
</feature>
<feature type="domain" description="DUF2921" evidence="13">
    <location>
        <begin position="43"/>
        <end position="213"/>
    </location>
</feature>
<keyword evidence="9 10" id="KW-0472">Membrane</keyword>
<comment type="subcellular location">
    <subcellularLocation>
        <location evidence="2">Endomembrane system</location>
        <topology evidence="2">Multi-pass membrane protein</topology>
    </subcellularLocation>
</comment>
<dbReference type="EC" id="2.3.2.27" evidence="4"/>
<evidence type="ECO:0000256" key="8">
    <source>
        <dbReference type="ARBA" id="ARBA00022989"/>
    </source>
</evidence>
<dbReference type="InterPro" id="IPR021319">
    <property type="entry name" value="DUF2921"/>
</dbReference>
<evidence type="ECO:0000256" key="3">
    <source>
        <dbReference type="ARBA" id="ARBA00004906"/>
    </source>
</evidence>
<keyword evidence="7" id="KW-0833">Ubl conjugation pathway</keyword>
<dbReference type="AlphaFoldDB" id="A0A068TU97"/>
<evidence type="ECO:0000256" key="11">
    <source>
        <dbReference type="SAM" id="SignalP"/>
    </source>
</evidence>
<dbReference type="GO" id="GO:0061630">
    <property type="term" value="F:ubiquitin protein ligase activity"/>
    <property type="evidence" value="ECO:0007669"/>
    <property type="project" value="UniProtKB-EC"/>
</dbReference>
<comment type="catalytic activity">
    <reaction evidence="1">
        <text>S-ubiquitinyl-[E2 ubiquitin-conjugating enzyme]-L-cysteine + [acceptor protein]-L-lysine = [E2 ubiquitin-conjugating enzyme]-L-cysteine + N(6)-ubiquitinyl-[acceptor protein]-L-lysine.</text>
        <dbReference type="EC" id="2.3.2.27"/>
    </reaction>
</comment>
<dbReference type="PANTHER" id="PTHR33389:SF22">
    <property type="entry name" value="FAMILY PROTEIN, PUTATIVE (DUF2921)-RELATED"/>
    <property type="match status" value="1"/>
</dbReference>
<evidence type="ECO:0000313" key="15">
    <source>
        <dbReference type="Proteomes" id="UP000295252"/>
    </source>
</evidence>
<evidence type="ECO:0000256" key="6">
    <source>
        <dbReference type="ARBA" id="ARBA00022692"/>
    </source>
</evidence>
<name>A0A068TU97_COFCA</name>
<evidence type="ECO:0000313" key="14">
    <source>
        <dbReference type="EMBL" id="CDO99539.1"/>
    </source>
</evidence>
<dbReference type="Proteomes" id="UP000295252">
    <property type="component" value="Chromosome IV"/>
</dbReference>
<dbReference type="OrthoDB" id="607498at2759"/>
<dbReference type="OMA" id="FWSESTW"/>
<keyword evidence="8 10" id="KW-1133">Transmembrane helix</keyword>
<dbReference type="STRING" id="49390.A0A068TU97"/>
<evidence type="ECO:0000256" key="2">
    <source>
        <dbReference type="ARBA" id="ARBA00004127"/>
    </source>
</evidence>
<dbReference type="GO" id="GO:0012505">
    <property type="term" value="C:endomembrane system"/>
    <property type="evidence" value="ECO:0007669"/>
    <property type="project" value="UniProtKB-SubCell"/>
</dbReference>
<feature type="signal peptide" evidence="11">
    <location>
        <begin position="1"/>
        <end position="37"/>
    </location>
</feature>
<evidence type="ECO:0000256" key="10">
    <source>
        <dbReference type="SAM" id="Phobius"/>
    </source>
</evidence>
<dbReference type="PANTHER" id="PTHR33389">
    <property type="entry name" value="FAMILY PROTEIN, PUTATIVE (DUF2921)-RELATED"/>
    <property type="match status" value="1"/>
</dbReference>
<dbReference type="EMBL" id="HG739088">
    <property type="protein sequence ID" value="CDO99539.1"/>
    <property type="molecule type" value="Genomic_DNA"/>
</dbReference>
<evidence type="ECO:0000256" key="5">
    <source>
        <dbReference type="ARBA" id="ARBA00022679"/>
    </source>
</evidence>
<keyword evidence="6 10" id="KW-0812">Transmembrane</keyword>
<dbReference type="Pfam" id="PF11145">
    <property type="entry name" value="DUF2921"/>
    <property type="match status" value="1"/>
</dbReference>
<dbReference type="InterPro" id="IPR057425">
    <property type="entry name" value="DUF2921_N"/>
</dbReference>
<dbReference type="Pfam" id="PF25333">
    <property type="entry name" value="DUF2921_N"/>
    <property type="match status" value="3"/>
</dbReference>